<keyword evidence="2" id="KW-1185">Reference proteome</keyword>
<name>A0A5C5UTK8_9CORY</name>
<sequence>MNNVSDFDVSNTTVVVEDWLGHFTLSNNGETRTTQIGDWDLSAADVAAVLASIPGLENPTKRAWLVAPKQHGRETTLHLLNSYSFASAPRVVQLTLGRDDSYVEVYTNEEETPVFSDSLASAEWSPLEFESEIEDAGYGVASLWVVWPQISADGGERALICRAMCTPLNEEEWQPVWI</sequence>
<gene>
    <name evidence="1" type="ORF">FRX94_00390</name>
</gene>
<dbReference type="EMBL" id="VOHM01000001">
    <property type="protein sequence ID" value="TWT29017.1"/>
    <property type="molecule type" value="Genomic_DNA"/>
</dbReference>
<reference evidence="1 2" key="1">
    <citation type="submission" date="2019-08" db="EMBL/GenBank/DDBJ databases">
        <authorList>
            <person name="Lei W."/>
        </authorList>
    </citation>
    <scope>NUCLEOTIDE SEQUENCE [LARGE SCALE GENOMIC DNA]</scope>
    <source>
        <strain evidence="1 2">CCUG 58627</strain>
    </source>
</reference>
<accession>A0A5C5UTK8</accession>
<organism evidence="1 2">
    <name type="scientific">Corynebacterium canis</name>
    <dbReference type="NCBI Taxonomy" id="679663"/>
    <lineage>
        <taxon>Bacteria</taxon>
        <taxon>Bacillati</taxon>
        <taxon>Actinomycetota</taxon>
        <taxon>Actinomycetes</taxon>
        <taxon>Mycobacteriales</taxon>
        <taxon>Corynebacteriaceae</taxon>
        <taxon>Corynebacterium</taxon>
    </lineage>
</organism>
<dbReference type="AlphaFoldDB" id="A0A5C5UTK8"/>
<comment type="caution">
    <text evidence="1">The sequence shown here is derived from an EMBL/GenBank/DDBJ whole genome shotgun (WGS) entry which is preliminary data.</text>
</comment>
<proteinExistence type="predicted"/>
<dbReference type="Proteomes" id="UP000320791">
    <property type="component" value="Unassembled WGS sequence"/>
</dbReference>
<protein>
    <submittedName>
        <fullName evidence="1">Uncharacterized protein</fullName>
    </submittedName>
</protein>
<evidence type="ECO:0000313" key="1">
    <source>
        <dbReference type="EMBL" id="TWT29017.1"/>
    </source>
</evidence>
<evidence type="ECO:0000313" key="2">
    <source>
        <dbReference type="Proteomes" id="UP000320791"/>
    </source>
</evidence>
<dbReference type="OrthoDB" id="9838664at2"/>
<dbReference type="RefSeq" id="WP_146323133.1">
    <property type="nucleotide sequence ID" value="NZ_BAABLR010000076.1"/>
</dbReference>